<feature type="region of interest" description="Disordered" evidence="1">
    <location>
        <begin position="61"/>
        <end position="81"/>
    </location>
</feature>
<dbReference type="Proteomes" id="UP000199251">
    <property type="component" value="Unassembled WGS sequence"/>
</dbReference>
<sequence length="81" mass="8849">MQARDVGEPGPWICRLQGYTGAMAAQHVEYLGHHMLLLALPAFLPAVIVVAVILYAALKDRRAGQADEAHQRGDTLGEKRD</sequence>
<keyword evidence="2" id="KW-0472">Membrane</keyword>
<keyword evidence="2" id="KW-1133">Transmembrane helix</keyword>
<evidence type="ECO:0000256" key="2">
    <source>
        <dbReference type="SAM" id="Phobius"/>
    </source>
</evidence>
<keyword evidence="2" id="KW-0812">Transmembrane</keyword>
<reference evidence="3 4" key="1">
    <citation type="submission" date="2015-03" db="EMBL/GenBank/DDBJ databases">
        <authorList>
            <person name="Urmite Genomes"/>
        </authorList>
    </citation>
    <scope>NUCLEOTIDE SEQUENCE [LARGE SCALE GENOMIC DNA]</scope>
    <source>
        <strain evidence="3 4">CSUR P1491</strain>
    </source>
</reference>
<name>A0A0E4GY91_MYCLN</name>
<evidence type="ECO:0000313" key="3">
    <source>
        <dbReference type="EMBL" id="CQD13269.1"/>
    </source>
</evidence>
<gene>
    <name evidence="3" type="ORF">BN1232_02593</name>
</gene>
<evidence type="ECO:0000313" key="4">
    <source>
        <dbReference type="Proteomes" id="UP000199251"/>
    </source>
</evidence>
<proteinExistence type="predicted"/>
<dbReference type="STRING" id="141349.BN1232_02593"/>
<organism evidence="3 4">
    <name type="scientific">Mycobacterium lentiflavum</name>
    <dbReference type="NCBI Taxonomy" id="141349"/>
    <lineage>
        <taxon>Bacteria</taxon>
        <taxon>Bacillati</taxon>
        <taxon>Actinomycetota</taxon>
        <taxon>Actinomycetes</taxon>
        <taxon>Mycobacteriales</taxon>
        <taxon>Mycobacteriaceae</taxon>
        <taxon>Mycobacterium</taxon>
        <taxon>Mycobacterium simiae complex</taxon>
    </lineage>
</organism>
<feature type="transmembrane region" description="Helical" evidence="2">
    <location>
        <begin position="35"/>
        <end position="58"/>
    </location>
</feature>
<accession>A0A0E4GY91</accession>
<evidence type="ECO:0000256" key="1">
    <source>
        <dbReference type="SAM" id="MobiDB-lite"/>
    </source>
</evidence>
<dbReference type="EMBL" id="CTEE01000001">
    <property type="protein sequence ID" value="CQD13269.1"/>
    <property type="molecule type" value="Genomic_DNA"/>
</dbReference>
<dbReference type="AlphaFoldDB" id="A0A0E4GY91"/>
<evidence type="ECO:0008006" key="5">
    <source>
        <dbReference type="Google" id="ProtNLM"/>
    </source>
</evidence>
<protein>
    <recommendedName>
        <fullName evidence="5">Transmembrane protein</fullName>
    </recommendedName>
</protein>